<dbReference type="Proteomes" id="UP000267081">
    <property type="component" value="Unassembled WGS sequence"/>
</dbReference>
<sequence>MGAVALRTTAYGLAWIPGLAFLLSYGDDAHRNTATAILAPLALVLIVASLCVAPSVVSWWRRYESVRRTGWRAATVTIEIVAEPGGCLPPFSHRINDPGRKRDYVVRYRDGGGVRLRGTGSRWHRPPLVAFDHAQPAWVGGSGRSTVVLFGTGRWGPRRPRAVPAKFIAALPEPAQ</sequence>
<organism evidence="2 3">
    <name type="scientific">Amycolatopsis eburnea</name>
    <dbReference type="NCBI Taxonomy" id="2267691"/>
    <lineage>
        <taxon>Bacteria</taxon>
        <taxon>Bacillati</taxon>
        <taxon>Actinomycetota</taxon>
        <taxon>Actinomycetes</taxon>
        <taxon>Pseudonocardiales</taxon>
        <taxon>Pseudonocardiaceae</taxon>
        <taxon>Amycolatopsis</taxon>
    </lineage>
</organism>
<protein>
    <submittedName>
        <fullName evidence="2">Uncharacterized protein</fullName>
    </submittedName>
</protein>
<proteinExistence type="predicted"/>
<name>A0A3R9EME8_9PSEU</name>
<dbReference type="AlphaFoldDB" id="A0A3R9EME8"/>
<gene>
    <name evidence="2" type="ORF">EIY87_32805</name>
</gene>
<comment type="caution">
    <text evidence="2">The sequence shown here is derived from an EMBL/GenBank/DDBJ whole genome shotgun (WGS) entry which is preliminary data.</text>
</comment>
<keyword evidence="3" id="KW-1185">Reference proteome</keyword>
<dbReference type="OrthoDB" id="3617184at2"/>
<keyword evidence="1" id="KW-0472">Membrane</keyword>
<evidence type="ECO:0000313" key="3">
    <source>
        <dbReference type="Proteomes" id="UP000267081"/>
    </source>
</evidence>
<dbReference type="RefSeq" id="WP_125313794.1">
    <property type="nucleotide sequence ID" value="NZ_RSEC01000059.1"/>
</dbReference>
<keyword evidence="1" id="KW-1133">Transmembrane helix</keyword>
<feature type="transmembrane region" description="Helical" evidence="1">
    <location>
        <begin position="37"/>
        <end position="60"/>
    </location>
</feature>
<keyword evidence="1" id="KW-0812">Transmembrane</keyword>
<reference evidence="2 3" key="1">
    <citation type="submission" date="2018-12" db="EMBL/GenBank/DDBJ databases">
        <title>Amycolatopsis eburnea sp. nov. actinomycete associate with arbuscular mycorrhiza fungal spore.</title>
        <authorList>
            <person name="Lumyong S."/>
            <person name="Chaiya L."/>
        </authorList>
    </citation>
    <scope>NUCLEOTIDE SEQUENCE [LARGE SCALE GENOMIC DNA]</scope>
    <source>
        <strain evidence="2 3">GLM-1</strain>
    </source>
</reference>
<accession>A0A3R9EME8</accession>
<dbReference type="EMBL" id="RSEC01000059">
    <property type="protein sequence ID" value="RSD11568.1"/>
    <property type="molecule type" value="Genomic_DNA"/>
</dbReference>
<feature type="transmembrane region" description="Helical" evidence="1">
    <location>
        <begin position="9"/>
        <end position="25"/>
    </location>
</feature>
<evidence type="ECO:0000256" key="1">
    <source>
        <dbReference type="SAM" id="Phobius"/>
    </source>
</evidence>
<evidence type="ECO:0000313" key="2">
    <source>
        <dbReference type="EMBL" id="RSD11568.1"/>
    </source>
</evidence>